<evidence type="ECO:0000313" key="2">
    <source>
        <dbReference type="Proteomes" id="UP000075903"/>
    </source>
</evidence>
<evidence type="ECO:0000313" key="1">
    <source>
        <dbReference type="EnsemblMetazoa" id="AMEM012869-PA"/>
    </source>
</evidence>
<name>A0A182VD03_ANOME</name>
<keyword evidence="2" id="KW-1185">Reference proteome</keyword>
<dbReference type="Proteomes" id="UP000075903">
    <property type="component" value="Unassembled WGS sequence"/>
</dbReference>
<organism evidence="1 2">
    <name type="scientific">Anopheles merus</name>
    <name type="common">Mosquito</name>
    <dbReference type="NCBI Taxonomy" id="30066"/>
    <lineage>
        <taxon>Eukaryota</taxon>
        <taxon>Metazoa</taxon>
        <taxon>Ecdysozoa</taxon>
        <taxon>Arthropoda</taxon>
        <taxon>Hexapoda</taxon>
        <taxon>Insecta</taxon>
        <taxon>Pterygota</taxon>
        <taxon>Neoptera</taxon>
        <taxon>Endopterygota</taxon>
        <taxon>Diptera</taxon>
        <taxon>Nematocera</taxon>
        <taxon>Culicoidea</taxon>
        <taxon>Culicidae</taxon>
        <taxon>Anophelinae</taxon>
        <taxon>Anopheles</taxon>
    </lineage>
</organism>
<dbReference type="VEuPathDB" id="VectorBase:AMEM012869"/>
<reference evidence="1" key="1">
    <citation type="submission" date="2020-05" db="UniProtKB">
        <authorList>
            <consortium name="EnsemblMetazoa"/>
        </authorList>
    </citation>
    <scope>IDENTIFICATION</scope>
    <source>
        <strain evidence="1">MAF</strain>
    </source>
</reference>
<dbReference type="EnsemblMetazoa" id="AMEM012869-RA">
    <property type="protein sequence ID" value="AMEM012869-PA"/>
    <property type="gene ID" value="AMEM012869"/>
</dbReference>
<dbReference type="AlphaFoldDB" id="A0A182VD03"/>
<proteinExistence type="predicted"/>
<sequence>MMILSGRWQLRRWYACSVFSSDTHSPFRISSFRSCTVAREYQCVKAASSEPTNAATELERCFASWYVSMPQIMVRLIGTRTPHNDPPSLQFICSSTFSTTDRLRFSFASVRALMTCDGIGTSVQRMRLIAAYRSSRDVGQMMTTIWVPGRMRVRSACTYRLVASCGSTSICGWATSNPSSLQVRFTQSRNTDACCSSRCVYSSIHWRMWTISSIGLLSTFGPALPTTPPPDVMFSGWSCRPIITFGVIISSSPQEESSLRAASFLFTFSQNWRIATSRWFGYSTYEMSRSPYRNVLSGFVSKHTSSMRYVFLLYRVSTTAPSSDFSTFSRNCPPRAWASILMCVYTVVCISTRCVTSRFSISPPSNSFTAVTNPGQISSLCCGMMRACVGSKCLRPISDSCSMYMMRRNSLL</sequence>
<accession>A0A182VD03</accession>
<protein>
    <submittedName>
        <fullName evidence="1">Uncharacterized protein</fullName>
    </submittedName>
</protein>